<dbReference type="GO" id="GO:0071555">
    <property type="term" value="P:cell wall organization"/>
    <property type="evidence" value="ECO:0007669"/>
    <property type="project" value="UniProtKB-KW"/>
</dbReference>
<dbReference type="GO" id="GO:0009252">
    <property type="term" value="P:peptidoglycan biosynthetic process"/>
    <property type="evidence" value="ECO:0007669"/>
    <property type="project" value="UniProtKB-UniRule"/>
</dbReference>
<keyword evidence="4" id="KW-0274">FAD</keyword>
<comment type="cofactor">
    <cofactor evidence="1 4">
        <name>FAD</name>
        <dbReference type="ChEBI" id="CHEBI:57692"/>
    </cofactor>
</comment>
<dbReference type="PANTHER" id="PTHR21071">
    <property type="entry name" value="UDP-N-ACETYLENOLPYRUVOYLGLUCOSAMINE REDUCTASE"/>
    <property type="match status" value="1"/>
</dbReference>
<protein>
    <recommendedName>
        <fullName evidence="2 4">UDP-N-acetylenolpyruvoylglucosamine reductase</fullName>
        <ecNumber evidence="4">1.3.1.98</ecNumber>
    </recommendedName>
    <alternativeName>
        <fullName evidence="3 4">UDP-N-acetylmuramate dehydrogenase</fullName>
    </alternativeName>
</protein>
<keyword evidence="4" id="KW-0131">Cell cycle</keyword>
<dbReference type="Gene3D" id="3.90.78.10">
    <property type="entry name" value="UDP-N-acetylenolpyruvoylglucosamine reductase, C-terminal domain"/>
    <property type="match status" value="1"/>
</dbReference>
<keyword evidence="4" id="KW-0132">Cell division</keyword>
<comment type="function">
    <text evidence="4">Cell wall formation.</text>
</comment>
<comment type="catalytic activity">
    <reaction evidence="4">
        <text>UDP-N-acetyl-alpha-D-muramate + NADP(+) = UDP-N-acetyl-3-O-(1-carboxyvinyl)-alpha-D-glucosamine + NADPH + H(+)</text>
        <dbReference type="Rhea" id="RHEA:12248"/>
        <dbReference type="ChEBI" id="CHEBI:15378"/>
        <dbReference type="ChEBI" id="CHEBI:57783"/>
        <dbReference type="ChEBI" id="CHEBI:58349"/>
        <dbReference type="ChEBI" id="CHEBI:68483"/>
        <dbReference type="ChEBI" id="CHEBI:70757"/>
        <dbReference type="EC" id="1.3.1.98"/>
    </reaction>
</comment>
<evidence type="ECO:0000256" key="3">
    <source>
        <dbReference type="ARBA" id="ARBA00031026"/>
    </source>
</evidence>
<dbReference type="GO" id="GO:0050660">
    <property type="term" value="F:flavin adenine dinucleotide binding"/>
    <property type="evidence" value="ECO:0007669"/>
    <property type="project" value="TreeGrafter"/>
</dbReference>
<dbReference type="PANTHER" id="PTHR21071:SF4">
    <property type="entry name" value="UDP-N-ACETYLENOLPYRUVOYLGLUCOSAMINE REDUCTASE"/>
    <property type="match status" value="1"/>
</dbReference>
<dbReference type="InterPro" id="IPR011601">
    <property type="entry name" value="MurB_C"/>
</dbReference>
<gene>
    <name evidence="6" type="primary">murB_2</name>
    <name evidence="4" type="synonym">murB</name>
    <name evidence="6" type="ORF">Lsai_2608</name>
</gene>
<keyword evidence="4" id="KW-0961">Cell wall biogenesis/degradation</keyword>
<dbReference type="GO" id="GO:0051301">
    <property type="term" value="P:cell division"/>
    <property type="evidence" value="ECO:0007669"/>
    <property type="project" value="UniProtKB-KW"/>
</dbReference>
<dbReference type="Proteomes" id="UP000054621">
    <property type="component" value="Unassembled WGS sequence"/>
</dbReference>
<dbReference type="Pfam" id="PF02873">
    <property type="entry name" value="MurB_C"/>
    <property type="match status" value="1"/>
</dbReference>
<comment type="subcellular location">
    <subcellularLocation>
        <location evidence="4">Cytoplasm</location>
    </subcellularLocation>
</comment>
<evidence type="ECO:0000256" key="1">
    <source>
        <dbReference type="ARBA" id="ARBA00001974"/>
    </source>
</evidence>
<dbReference type="AlphaFoldDB" id="A0A0W0YDI9"/>
<accession>A0A0W0YDI9</accession>
<dbReference type="GO" id="GO:0008762">
    <property type="term" value="F:UDP-N-acetylmuramate dehydrogenase activity"/>
    <property type="evidence" value="ECO:0007669"/>
    <property type="project" value="UniProtKB-UniRule"/>
</dbReference>
<feature type="active site" evidence="4">
    <location>
        <position position="111"/>
    </location>
</feature>
<keyword evidence="4" id="KW-0560">Oxidoreductase</keyword>
<evidence type="ECO:0000256" key="4">
    <source>
        <dbReference type="HAMAP-Rule" id="MF_00037"/>
    </source>
</evidence>
<comment type="similarity">
    <text evidence="4">Belongs to the MurB family.</text>
</comment>
<evidence type="ECO:0000256" key="2">
    <source>
        <dbReference type="ARBA" id="ARBA00015188"/>
    </source>
</evidence>
<organism evidence="6 7">
    <name type="scientific">Legionella sainthelensi</name>
    <dbReference type="NCBI Taxonomy" id="28087"/>
    <lineage>
        <taxon>Bacteria</taxon>
        <taxon>Pseudomonadati</taxon>
        <taxon>Pseudomonadota</taxon>
        <taxon>Gammaproteobacteria</taxon>
        <taxon>Legionellales</taxon>
        <taxon>Legionellaceae</taxon>
        <taxon>Legionella</taxon>
    </lineage>
</organism>
<keyword evidence="4" id="KW-0285">Flavoprotein</keyword>
<dbReference type="InterPro" id="IPR036635">
    <property type="entry name" value="MurB_C_sf"/>
</dbReference>
<comment type="pathway">
    <text evidence="4">Cell wall biogenesis; peptidoglycan biosynthesis.</text>
</comment>
<dbReference type="STRING" id="28087.Lsai_2608"/>
<dbReference type="InterPro" id="IPR003170">
    <property type="entry name" value="MurB"/>
</dbReference>
<dbReference type="eggNOG" id="COG0812">
    <property type="taxonomic scope" value="Bacteria"/>
</dbReference>
<feature type="active site" description="Proton donor" evidence="4">
    <location>
        <position position="40"/>
    </location>
</feature>
<keyword evidence="4" id="KW-0133">Cell shape</keyword>
<evidence type="ECO:0000313" key="6">
    <source>
        <dbReference type="EMBL" id="KTD55016.1"/>
    </source>
</evidence>
<comment type="caution">
    <text evidence="4">Lacks conserved residue(s) required for the propagation of feature annotation.</text>
</comment>
<dbReference type="EC" id="1.3.1.98" evidence="4"/>
<dbReference type="EMBL" id="LNYV01000036">
    <property type="protein sequence ID" value="KTD55016.1"/>
    <property type="molecule type" value="Genomic_DNA"/>
</dbReference>
<comment type="caution">
    <text evidence="6">The sequence shown here is derived from an EMBL/GenBank/DDBJ whole genome shotgun (WGS) entry which is preliminary data.</text>
</comment>
<keyword evidence="4" id="KW-0963">Cytoplasm</keyword>
<dbReference type="PATRIC" id="fig|28087.4.peg.2803"/>
<reference evidence="6 7" key="1">
    <citation type="submission" date="2015-11" db="EMBL/GenBank/DDBJ databases">
        <title>Genomic analysis of 38 Legionella species identifies large and diverse effector repertoires.</title>
        <authorList>
            <person name="Burstein D."/>
            <person name="Amaro F."/>
            <person name="Zusman T."/>
            <person name="Lifshitz Z."/>
            <person name="Cohen O."/>
            <person name="Gilbert J.A."/>
            <person name="Pupko T."/>
            <person name="Shuman H.A."/>
            <person name="Segal G."/>
        </authorList>
    </citation>
    <scope>NUCLEOTIDE SEQUENCE [LARGE SCALE GENOMIC DNA]</scope>
    <source>
        <strain evidence="6 7">Mt.St.Helens-4</strain>
    </source>
</reference>
<dbReference type="SUPFAM" id="SSF56194">
    <property type="entry name" value="Uridine diphospho-N-Acetylenolpyruvylglucosamine reductase, MurB, C-terminal domain"/>
    <property type="match status" value="1"/>
</dbReference>
<dbReference type="UniPathway" id="UPA00219"/>
<sequence>MSTIENDCNLPAKLQGTLLYNNLLAHRANTQLTNEYNCGSVFRNPSGYYAARLIESCGLKGCTIGGAAVSQKHANFIINHQGSAIAADIAGLIHLVQSKVRDQTTIELVREVHIIGDY</sequence>
<dbReference type="GO" id="GO:0005829">
    <property type="term" value="C:cytosol"/>
    <property type="evidence" value="ECO:0007669"/>
    <property type="project" value="TreeGrafter"/>
</dbReference>
<dbReference type="HAMAP" id="MF_00037">
    <property type="entry name" value="MurB"/>
    <property type="match status" value="1"/>
</dbReference>
<keyword evidence="4" id="KW-0521">NADP</keyword>
<name>A0A0W0YDI9_9GAMM</name>
<evidence type="ECO:0000313" key="7">
    <source>
        <dbReference type="Proteomes" id="UP000054621"/>
    </source>
</evidence>
<dbReference type="GO" id="GO:0008360">
    <property type="term" value="P:regulation of cell shape"/>
    <property type="evidence" value="ECO:0007669"/>
    <property type="project" value="UniProtKB-KW"/>
</dbReference>
<proteinExistence type="inferred from homology"/>
<keyword evidence="4" id="KW-0573">Peptidoglycan synthesis</keyword>
<evidence type="ECO:0000259" key="5">
    <source>
        <dbReference type="Pfam" id="PF02873"/>
    </source>
</evidence>
<feature type="domain" description="UDP-N-acetylenolpyruvoylglucosamine reductase C-terminal" evidence="5">
    <location>
        <begin position="22"/>
        <end position="115"/>
    </location>
</feature>